<feature type="chain" id="PRO_5029882225" description="Peptidase S1 domain-containing protein" evidence="2">
    <location>
        <begin position="17"/>
        <end position="265"/>
    </location>
</feature>
<keyword evidence="2" id="KW-0732">Signal</keyword>
<comment type="caution">
    <text evidence="4">The sequence shown here is derived from an EMBL/GenBank/DDBJ whole genome shotgun (WGS) entry which is preliminary data.</text>
</comment>
<dbReference type="PANTHER" id="PTHR24252:SF11">
    <property type="entry name" value="ATRIAL NATRIURETIC PEPTIDE-CONVERTING ENZYME ISOFORM X1"/>
    <property type="match status" value="1"/>
</dbReference>
<dbReference type="InterPro" id="IPR043504">
    <property type="entry name" value="Peptidase_S1_PA_chymotrypsin"/>
</dbReference>
<dbReference type="InterPro" id="IPR009003">
    <property type="entry name" value="Peptidase_S1_PA"/>
</dbReference>
<gene>
    <name evidence="4" type="ORF">DGYR_LOCUS5288</name>
</gene>
<dbReference type="InterPro" id="IPR001254">
    <property type="entry name" value="Trypsin_dom"/>
</dbReference>
<dbReference type="GO" id="GO:0006508">
    <property type="term" value="P:proteolysis"/>
    <property type="evidence" value="ECO:0007669"/>
    <property type="project" value="InterPro"/>
</dbReference>
<name>A0A7I8VK82_9ANNE</name>
<dbReference type="AlphaFoldDB" id="A0A7I8VK82"/>
<evidence type="ECO:0000259" key="3">
    <source>
        <dbReference type="PROSITE" id="PS50240"/>
    </source>
</evidence>
<dbReference type="SUPFAM" id="SSF50494">
    <property type="entry name" value="Trypsin-like serine proteases"/>
    <property type="match status" value="1"/>
</dbReference>
<dbReference type="OrthoDB" id="10004439at2759"/>
<evidence type="ECO:0000256" key="2">
    <source>
        <dbReference type="SAM" id="SignalP"/>
    </source>
</evidence>
<feature type="signal peptide" evidence="2">
    <location>
        <begin position="1"/>
        <end position="16"/>
    </location>
</feature>
<dbReference type="Gene3D" id="2.40.10.10">
    <property type="entry name" value="Trypsin-like serine proteases"/>
    <property type="match status" value="1"/>
</dbReference>
<evidence type="ECO:0000313" key="5">
    <source>
        <dbReference type="Proteomes" id="UP000549394"/>
    </source>
</evidence>
<evidence type="ECO:0000313" key="4">
    <source>
        <dbReference type="EMBL" id="CAD5116688.1"/>
    </source>
</evidence>
<dbReference type="InterPro" id="IPR001314">
    <property type="entry name" value="Peptidase_S1A"/>
</dbReference>
<dbReference type="SMART" id="SM00020">
    <property type="entry name" value="Tryp_SPc"/>
    <property type="match status" value="1"/>
</dbReference>
<dbReference type="EMBL" id="CAJFCJ010000006">
    <property type="protein sequence ID" value="CAD5116688.1"/>
    <property type="molecule type" value="Genomic_DNA"/>
</dbReference>
<proteinExistence type="predicted"/>
<evidence type="ECO:0000256" key="1">
    <source>
        <dbReference type="ARBA" id="ARBA00023157"/>
    </source>
</evidence>
<dbReference type="PRINTS" id="PR00722">
    <property type="entry name" value="CHYMOTRYPSIN"/>
</dbReference>
<dbReference type="CDD" id="cd00190">
    <property type="entry name" value="Tryp_SPc"/>
    <property type="match status" value="1"/>
</dbReference>
<sequence length="265" mass="28759">MKSYYILLILLGLTSAKPTARIVGGKDVDRPGKYPWQGSLQSFNNYHICGAVVISSKYVLSSALCTVNQTPATRKIILGMHDEDTRLLGNPTDYLIEKITNHPNYSPGPPYYWGNDISVLTIQGMIDLNDPYVKAITMADENSPDFTSNENCIMTGWGSLYGFGPYPNILQEANFHVLTREECEISRPGQIFDNHLCIGNKATGGNSFCTADNGGPLACPISAGDWILAGIASIANANCTTQQASLCARVGNPGIRSFIRNITSL</sequence>
<reference evidence="4 5" key="1">
    <citation type="submission" date="2020-08" db="EMBL/GenBank/DDBJ databases">
        <authorList>
            <person name="Hejnol A."/>
        </authorList>
    </citation>
    <scope>NUCLEOTIDE SEQUENCE [LARGE SCALE GENOMIC DNA]</scope>
</reference>
<dbReference type="Pfam" id="PF00089">
    <property type="entry name" value="Trypsin"/>
    <property type="match status" value="1"/>
</dbReference>
<dbReference type="PROSITE" id="PS50240">
    <property type="entry name" value="TRYPSIN_DOM"/>
    <property type="match status" value="1"/>
</dbReference>
<dbReference type="GO" id="GO:0004252">
    <property type="term" value="F:serine-type endopeptidase activity"/>
    <property type="evidence" value="ECO:0007669"/>
    <property type="project" value="InterPro"/>
</dbReference>
<dbReference type="Proteomes" id="UP000549394">
    <property type="component" value="Unassembled WGS sequence"/>
</dbReference>
<protein>
    <recommendedName>
        <fullName evidence="3">Peptidase S1 domain-containing protein</fullName>
    </recommendedName>
</protein>
<dbReference type="PANTHER" id="PTHR24252">
    <property type="entry name" value="ACROSIN-RELATED"/>
    <property type="match status" value="1"/>
</dbReference>
<keyword evidence="5" id="KW-1185">Reference proteome</keyword>
<accession>A0A7I8VK82</accession>
<feature type="domain" description="Peptidase S1" evidence="3">
    <location>
        <begin position="22"/>
        <end position="265"/>
    </location>
</feature>
<keyword evidence="1" id="KW-1015">Disulfide bond</keyword>
<organism evidence="4 5">
    <name type="scientific">Dimorphilus gyrociliatus</name>
    <dbReference type="NCBI Taxonomy" id="2664684"/>
    <lineage>
        <taxon>Eukaryota</taxon>
        <taxon>Metazoa</taxon>
        <taxon>Spiralia</taxon>
        <taxon>Lophotrochozoa</taxon>
        <taxon>Annelida</taxon>
        <taxon>Polychaeta</taxon>
        <taxon>Polychaeta incertae sedis</taxon>
        <taxon>Dinophilidae</taxon>
        <taxon>Dimorphilus</taxon>
    </lineage>
</organism>